<sequence length="85" mass="9568">MAILGIYGKEARHKEGHKCSFMVAGLLYCSRVVASEILLPSKDREQHGDAVYEAFLQKRKESMPDGSLSVFSSMINLLFFARLDE</sequence>
<organism evidence="1 2">
    <name type="scientific">Claviceps pazoutovae</name>
    <dbReference type="NCBI Taxonomy" id="1649127"/>
    <lineage>
        <taxon>Eukaryota</taxon>
        <taxon>Fungi</taxon>
        <taxon>Dikarya</taxon>
        <taxon>Ascomycota</taxon>
        <taxon>Pezizomycotina</taxon>
        <taxon>Sordariomycetes</taxon>
        <taxon>Hypocreomycetidae</taxon>
        <taxon>Hypocreales</taxon>
        <taxon>Clavicipitaceae</taxon>
        <taxon>Claviceps</taxon>
    </lineage>
</organism>
<proteinExistence type="predicted"/>
<evidence type="ECO:0000313" key="1">
    <source>
        <dbReference type="EMBL" id="KAG5945344.1"/>
    </source>
</evidence>
<gene>
    <name evidence="1" type="ORF">E4U60_005290</name>
</gene>
<keyword evidence="2" id="KW-1185">Reference proteome</keyword>
<dbReference type="AlphaFoldDB" id="A0A9P7SIH0"/>
<dbReference type="Proteomes" id="UP000706124">
    <property type="component" value="Unassembled WGS sequence"/>
</dbReference>
<evidence type="ECO:0000313" key="2">
    <source>
        <dbReference type="Proteomes" id="UP000706124"/>
    </source>
</evidence>
<comment type="caution">
    <text evidence="1">The sequence shown here is derived from an EMBL/GenBank/DDBJ whole genome shotgun (WGS) entry which is preliminary data.</text>
</comment>
<accession>A0A9P7SIH0</accession>
<reference evidence="1 2" key="1">
    <citation type="journal article" date="2020" name="bioRxiv">
        <title>Whole genome comparisons of ergot fungi reveals the divergence and evolution of species within the genus Claviceps are the result of varying mechanisms driving genome evolution and host range expansion.</title>
        <authorList>
            <person name="Wyka S.A."/>
            <person name="Mondo S.J."/>
            <person name="Liu M."/>
            <person name="Dettman J."/>
            <person name="Nalam V."/>
            <person name="Broders K.D."/>
        </authorList>
    </citation>
    <scope>NUCLEOTIDE SEQUENCE [LARGE SCALE GENOMIC DNA]</scope>
    <source>
        <strain evidence="1 2">CCC 1485</strain>
    </source>
</reference>
<protein>
    <submittedName>
        <fullName evidence="1">Uncharacterized protein</fullName>
    </submittedName>
</protein>
<dbReference type="OrthoDB" id="5077557at2759"/>
<name>A0A9P7SIH0_9HYPO</name>
<dbReference type="EMBL" id="SRPO01000046">
    <property type="protein sequence ID" value="KAG5945344.1"/>
    <property type="molecule type" value="Genomic_DNA"/>
</dbReference>